<evidence type="ECO:0000313" key="5">
    <source>
        <dbReference type="Proteomes" id="UP001596108"/>
    </source>
</evidence>
<dbReference type="RefSeq" id="WP_378109848.1">
    <property type="nucleotide sequence ID" value="NZ_JBHSNC010000003.1"/>
</dbReference>
<protein>
    <recommendedName>
        <fullName evidence="6">KOW domain-containing protein</fullName>
    </recommendedName>
</protein>
<keyword evidence="5" id="KW-1185">Reference proteome</keyword>
<comment type="caution">
    <text evidence="4">The sequence shown here is derived from an EMBL/GenBank/DDBJ whole genome shotgun (WGS) entry which is preliminary data.</text>
</comment>
<feature type="region of interest" description="Disordered" evidence="3">
    <location>
        <begin position="93"/>
        <end position="116"/>
    </location>
</feature>
<evidence type="ECO:0000313" key="4">
    <source>
        <dbReference type="EMBL" id="MFC5528038.1"/>
    </source>
</evidence>
<sequence>MTLNVKLVPGDIVKSRRGRDEGELLIVISIVDERFALVADGGNRRFDRPKRKNVLHLEPIGFRSEEVANSLRDTGRVTNAKLRFAIGQFEHVTNEGRTTGTDPEFVPDAHADEKGE</sequence>
<dbReference type="SUPFAM" id="SSF50104">
    <property type="entry name" value="Translation proteins SH3-like domain"/>
    <property type="match status" value="1"/>
</dbReference>
<proteinExistence type="predicted"/>
<feature type="compositionally biased region" description="Basic and acidic residues" evidence="3">
    <location>
        <begin position="107"/>
        <end position="116"/>
    </location>
</feature>
<name>A0ABW0QUA0_9BACL</name>
<accession>A0ABW0QUA0</accession>
<evidence type="ECO:0008006" key="6">
    <source>
        <dbReference type="Google" id="ProtNLM"/>
    </source>
</evidence>
<organism evidence="4 5">
    <name type="scientific">Cohnella yongneupensis</name>
    <dbReference type="NCBI Taxonomy" id="425006"/>
    <lineage>
        <taxon>Bacteria</taxon>
        <taxon>Bacillati</taxon>
        <taxon>Bacillota</taxon>
        <taxon>Bacilli</taxon>
        <taxon>Bacillales</taxon>
        <taxon>Paenibacillaceae</taxon>
        <taxon>Cohnella</taxon>
    </lineage>
</organism>
<evidence type="ECO:0000256" key="2">
    <source>
        <dbReference type="ARBA" id="ARBA00023274"/>
    </source>
</evidence>
<dbReference type="InterPro" id="IPR008991">
    <property type="entry name" value="Translation_prot_SH3-like_sf"/>
</dbReference>
<dbReference type="Gene3D" id="2.30.30.30">
    <property type="match status" value="1"/>
</dbReference>
<evidence type="ECO:0000256" key="1">
    <source>
        <dbReference type="ARBA" id="ARBA00022980"/>
    </source>
</evidence>
<reference evidence="5" key="1">
    <citation type="journal article" date="2019" name="Int. J. Syst. Evol. Microbiol.">
        <title>The Global Catalogue of Microorganisms (GCM) 10K type strain sequencing project: providing services to taxonomists for standard genome sequencing and annotation.</title>
        <authorList>
            <consortium name="The Broad Institute Genomics Platform"/>
            <consortium name="The Broad Institute Genome Sequencing Center for Infectious Disease"/>
            <person name="Wu L."/>
            <person name="Ma J."/>
        </authorList>
    </citation>
    <scope>NUCLEOTIDE SEQUENCE [LARGE SCALE GENOMIC DNA]</scope>
    <source>
        <strain evidence="5">CGMCC 1.18578</strain>
    </source>
</reference>
<dbReference type="InterPro" id="IPR041985">
    <property type="entry name" value="Ribosomal_eL14_KOW"/>
</dbReference>
<dbReference type="EMBL" id="JBHSNC010000003">
    <property type="protein sequence ID" value="MFC5528038.1"/>
    <property type="molecule type" value="Genomic_DNA"/>
</dbReference>
<keyword evidence="1" id="KW-0689">Ribosomal protein</keyword>
<dbReference type="CDD" id="cd06088">
    <property type="entry name" value="KOW_RPL14"/>
    <property type="match status" value="1"/>
</dbReference>
<dbReference type="InterPro" id="IPR014722">
    <property type="entry name" value="Rib_uL2_dom2"/>
</dbReference>
<dbReference type="Proteomes" id="UP001596108">
    <property type="component" value="Unassembled WGS sequence"/>
</dbReference>
<gene>
    <name evidence="4" type="ORF">ACFPQ4_00995</name>
</gene>
<evidence type="ECO:0000256" key="3">
    <source>
        <dbReference type="SAM" id="MobiDB-lite"/>
    </source>
</evidence>
<keyword evidence="2" id="KW-0687">Ribonucleoprotein</keyword>